<evidence type="ECO:0000313" key="1">
    <source>
        <dbReference type="EMBL" id="OIQ66282.1"/>
    </source>
</evidence>
<dbReference type="EMBL" id="MLJW01006714">
    <property type="protein sequence ID" value="OIQ66282.1"/>
    <property type="molecule type" value="Genomic_DNA"/>
</dbReference>
<sequence length="57" mass="5820">MNKIAGNHLGPKVKVAPKIVVGQPLEKFAQGAGQASQPGGTLAVGKQQRTIAVTDVN</sequence>
<gene>
    <name evidence="1" type="ORF">GALL_521530</name>
</gene>
<organism evidence="1">
    <name type="scientific">mine drainage metagenome</name>
    <dbReference type="NCBI Taxonomy" id="410659"/>
    <lineage>
        <taxon>unclassified sequences</taxon>
        <taxon>metagenomes</taxon>
        <taxon>ecological metagenomes</taxon>
    </lineage>
</organism>
<protein>
    <submittedName>
        <fullName evidence="1">Uncharacterized protein</fullName>
    </submittedName>
</protein>
<accession>A0A1J5P530</accession>
<name>A0A1J5P530_9ZZZZ</name>
<dbReference type="AlphaFoldDB" id="A0A1J5P530"/>
<proteinExistence type="predicted"/>
<reference evidence="1" key="1">
    <citation type="submission" date="2016-10" db="EMBL/GenBank/DDBJ databases">
        <title>Sequence of Gallionella enrichment culture.</title>
        <authorList>
            <person name="Poehlein A."/>
            <person name="Muehling M."/>
            <person name="Daniel R."/>
        </authorList>
    </citation>
    <scope>NUCLEOTIDE SEQUENCE</scope>
</reference>
<comment type="caution">
    <text evidence="1">The sequence shown here is derived from an EMBL/GenBank/DDBJ whole genome shotgun (WGS) entry which is preliminary data.</text>
</comment>